<gene>
    <name evidence="1" type="ORF">IPP15_05735</name>
</gene>
<name>A0A9D7SRF8_9BACT</name>
<dbReference type="InterPro" id="IPR025245">
    <property type="entry name" value="DUF4197"/>
</dbReference>
<sequence>MNISKIQSLLFVSCLLFTLMIVPTSGHAQFKDLLKKAQGVISSPDDEIGSGLKQALEFGVNEAVDKLSADKGYLESPYKILIPQEAQTIIDKVKMVPGFQDVDKQLIDKMNKAAELAAKKATPIFVDAITSLTIKDAMNILLGEKDAATRYLETQTRTNLYNAFLPVIQSALDEVNARTYWRSVITAYNNIPFVRKANPALDDHVNQKALDGLFSLIQVKEAKIRGDQSQRTTDLLRKVFSKQDRQ</sequence>
<proteinExistence type="predicted"/>
<organism evidence="1 2">
    <name type="scientific">Candidatus Opimibacter skivensis</name>
    <dbReference type="NCBI Taxonomy" id="2982028"/>
    <lineage>
        <taxon>Bacteria</taxon>
        <taxon>Pseudomonadati</taxon>
        <taxon>Bacteroidota</taxon>
        <taxon>Saprospiria</taxon>
        <taxon>Saprospirales</taxon>
        <taxon>Saprospiraceae</taxon>
        <taxon>Candidatus Opimibacter</taxon>
    </lineage>
</organism>
<dbReference type="AlphaFoldDB" id="A0A9D7SRF8"/>
<dbReference type="Proteomes" id="UP000808337">
    <property type="component" value="Unassembled WGS sequence"/>
</dbReference>
<evidence type="ECO:0000313" key="1">
    <source>
        <dbReference type="EMBL" id="MBK9981915.1"/>
    </source>
</evidence>
<evidence type="ECO:0000313" key="2">
    <source>
        <dbReference type="Proteomes" id="UP000808337"/>
    </source>
</evidence>
<dbReference type="Pfam" id="PF13852">
    <property type="entry name" value="DUF4197"/>
    <property type="match status" value="1"/>
</dbReference>
<protein>
    <submittedName>
        <fullName evidence="1">DUF4197 domain-containing protein</fullName>
    </submittedName>
</protein>
<dbReference type="EMBL" id="JADKGY010000001">
    <property type="protein sequence ID" value="MBK9981915.1"/>
    <property type="molecule type" value="Genomic_DNA"/>
</dbReference>
<accession>A0A9D7SRF8</accession>
<reference evidence="1 2" key="1">
    <citation type="submission" date="2020-10" db="EMBL/GenBank/DDBJ databases">
        <title>Connecting structure to function with the recovery of over 1000 high-quality activated sludge metagenome-assembled genomes encoding full-length rRNA genes using long-read sequencing.</title>
        <authorList>
            <person name="Singleton C.M."/>
            <person name="Petriglieri F."/>
            <person name="Kristensen J.M."/>
            <person name="Kirkegaard R.H."/>
            <person name="Michaelsen T.Y."/>
            <person name="Andersen M.H."/>
            <person name="Karst S.M."/>
            <person name="Dueholm M.S."/>
            <person name="Nielsen P.H."/>
            <person name="Albertsen M."/>
        </authorList>
    </citation>
    <scope>NUCLEOTIDE SEQUENCE [LARGE SCALE GENOMIC DNA]</scope>
    <source>
        <strain evidence="1">Ribe_18-Q3-R11-54_MAXAC.273</strain>
    </source>
</reference>
<comment type="caution">
    <text evidence="1">The sequence shown here is derived from an EMBL/GenBank/DDBJ whole genome shotgun (WGS) entry which is preliminary data.</text>
</comment>